<keyword evidence="9" id="KW-0460">Magnesium</keyword>
<gene>
    <name evidence="13" type="ordered locus">BcerKBAB4_5300</name>
</gene>
<evidence type="ECO:0000256" key="3">
    <source>
        <dbReference type="ARBA" id="ARBA00022490"/>
    </source>
</evidence>
<dbReference type="GO" id="GO:0006310">
    <property type="term" value="P:DNA recombination"/>
    <property type="evidence" value="ECO:0007669"/>
    <property type="project" value="UniProtKB-KW"/>
</dbReference>
<dbReference type="Proteomes" id="UP000002154">
    <property type="component" value="Plasmid pBWB403"/>
</dbReference>
<reference evidence="13 14" key="1">
    <citation type="journal article" date="2008" name="Chem. Biol. Interact.">
        <title>Extending the Bacillus cereus group genomics to putative food-borne pathogens of different toxicity.</title>
        <authorList>
            <person name="Lapidus A."/>
            <person name="Goltsman E."/>
            <person name="Auger S."/>
            <person name="Galleron N."/>
            <person name="Segurens B."/>
            <person name="Dossat C."/>
            <person name="Land M.L."/>
            <person name="Broussolle V."/>
            <person name="Brillard J."/>
            <person name="Guinebretiere M.H."/>
            <person name="Sanchis V."/>
            <person name="Nguen-The C."/>
            <person name="Lereclus D."/>
            <person name="Richardson P."/>
            <person name="Wincker P."/>
            <person name="Weissenbach J."/>
            <person name="Ehrlich S.D."/>
            <person name="Sorokin A."/>
        </authorList>
    </citation>
    <scope>NUCLEOTIDE SEQUENCE [LARGE SCALE GENOMIC DNA]</scope>
    <source>
        <strain evidence="14">KBAB4</strain>
        <plasmid evidence="13 14">pBWB403</plasmid>
    </source>
</reference>
<evidence type="ECO:0000313" key="14">
    <source>
        <dbReference type="Proteomes" id="UP000002154"/>
    </source>
</evidence>
<dbReference type="RefSeq" id="WP_012260031.1">
    <property type="nucleotide sequence ID" value="NC_010182.1"/>
</dbReference>
<comment type="function">
    <text evidence="1">Involved in the transposition of the insertion sequence.</text>
</comment>
<dbReference type="SUPFAM" id="SSF53098">
    <property type="entry name" value="Ribonuclease H-like"/>
    <property type="match status" value="1"/>
</dbReference>
<accession>A9VVH9</accession>
<protein>
    <submittedName>
        <fullName evidence="13">Crossover junction endodeoxyribonuclease RuvC</fullName>
    </submittedName>
</protein>
<evidence type="ECO:0000256" key="6">
    <source>
        <dbReference type="ARBA" id="ARBA00022759"/>
    </source>
</evidence>
<dbReference type="GO" id="GO:0046872">
    <property type="term" value="F:metal ion binding"/>
    <property type="evidence" value="ECO:0007669"/>
    <property type="project" value="UniProtKB-KW"/>
</dbReference>
<keyword evidence="6" id="KW-0255">Endonuclease</keyword>
<evidence type="ECO:0000256" key="7">
    <source>
        <dbReference type="ARBA" id="ARBA00022763"/>
    </source>
</evidence>
<dbReference type="PANTHER" id="PTHR30194:SF3">
    <property type="entry name" value="CROSSOVER JUNCTION ENDODEOXYRIBONUCLEASE RUVC"/>
    <property type="match status" value="1"/>
</dbReference>
<dbReference type="Pfam" id="PF02075">
    <property type="entry name" value="RuvC"/>
    <property type="match status" value="1"/>
</dbReference>
<dbReference type="HOGENOM" id="CLU_091257_3_2_9"/>
<dbReference type="AlphaFoldDB" id="A9VVH9"/>
<dbReference type="EMBL" id="CP000906">
    <property type="protein sequence ID" value="ABY46794.1"/>
    <property type="molecule type" value="Genomic_DNA"/>
</dbReference>
<evidence type="ECO:0000313" key="13">
    <source>
        <dbReference type="EMBL" id="ABY46794.1"/>
    </source>
</evidence>
<keyword evidence="7" id="KW-0227">DNA damage</keyword>
<keyword evidence="13" id="KW-0614">Plasmid</keyword>
<evidence type="ECO:0000256" key="2">
    <source>
        <dbReference type="ARBA" id="ARBA00009518"/>
    </source>
</evidence>
<evidence type="ECO:0000256" key="1">
    <source>
        <dbReference type="ARBA" id="ARBA00002286"/>
    </source>
</evidence>
<geneLocation type="plasmid" evidence="13 14">
    <name>pBWB403</name>
</geneLocation>
<evidence type="ECO:0000256" key="11">
    <source>
        <dbReference type="ARBA" id="ARBA00023172"/>
    </source>
</evidence>
<dbReference type="GO" id="GO:0003677">
    <property type="term" value="F:DNA binding"/>
    <property type="evidence" value="ECO:0007669"/>
    <property type="project" value="UniProtKB-KW"/>
</dbReference>
<keyword evidence="10" id="KW-0238">DNA-binding</keyword>
<sequence>MTSRRFLGLDMSLASAGIAIIDIVDGELRIVHKQRIKTNPKQRHGERLHKIATELKSILIEYQPFDTIIREQGFSRFAKTTQALFKVVGVSDLVLRDYAIVEISPTTIKLVMTGDGKADKKEVEKAVRKIMRLDDDYIFISDDESDACAIILTHLIQNNIIDKGDK</sequence>
<evidence type="ECO:0000256" key="9">
    <source>
        <dbReference type="ARBA" id="ARBA00022842"/>
    </source>
</evidence>
<keyword evidence="4" id="KW-0540">Nuclease</keyword>
<evidence type="ECO:0000256" key="5">
    <source>
        <dbReference type="ARBA" id="ARBA00022723"/>
    </source>
</evidence>
<keyword evidence="8" id="KW-0378">Hydrolase</keyword>
<dbReference type="KEGG" id="bwe:BcerKBAB4_5300"/>
<comment type="similarity">
    <text evidence="2">Belongs to the RuvC family.</text>
</comment>
<keyword evidence="11" id="KW-0233">DNA recombination</keyword>
<keyword evidence="5" id="KW-0479">Metal-binding</keyword>
<evidence type="ECO:0000256" key="10">
    <source>
        <dbReference type="ARBA" id="ARBA00023125"/>
    </source>
</evidence>
<dbReference type="InterPro" id="IPR036397">
    <property type="entry name" value="RNaseH_sf"/>
</dbReference>
<name>A9VVH9_BACMK</name>
<dbReference type="PRINTS" id="PR00696">
    <property type="entry name" value="RSOLVASERUVC"/>
</dbReference>
<evidence type="ECO:0000256" key="8">
    <source>
        <dbReference type="ARBA" id="ARBA00022801"/>
    </source>
</evidence>
<dbReference type="InterPro" id="IPR002176">
    <property type="entry name" value="X-over_junc_endoDNase_RuvC"/>
</dbReference>
<dbReference type="InterPro" id="IPR012337">
    <property type="entry name" value="RNaseH-like_sf"/>
</dbReference>
<keyword evidence="3" id="KW-0963">Cytoplasm</keyword>
<dbReference type="GO" id="GO:0004520">
    <property type="term" value="F:DNA endonuclease activity"/>
    <property type="evidence" value="ECO:0007669"/>
    <property type="project" value="InterPro"/>
</dbReference>
<proteinExistence type="inferred from homology"/>
<dbReference type="GO" id="GO:0016787">
    <property type="term" value="F:hydrolase activity"/>
    <property type="evidence" value="ECO:0007669"/>
    <property type="project" value="UniProtKB-KW"/>
</dbReference>
<organism evidence="13 14">
    <name type="scientific">Bacillus mycoides (strain KBAB4)</name>
    <name type="common">Bacillus weihenstephanensis</name>
    <dbReference type="NCBI Taxonomy" id="315730"/>
    <lineage>
        <taxon>Bacteria</taxon>
        <taxon>Bacillati</taxon>
        <taxon>Bacillota</taxon>
        <taxon>Bacilli</taxon>
        <taxon>Bacillales</taxon>
        <taxon>Bacillaceae</taxon>
        <taxon>Bacillus</taxon>
        <taxon>Bacillus cereus group</taxon>
    </lineage>
</organism>
<dbReference type="GO" id="GO:0006281">
    <property type="term" value="P:DNA repair"/>
    <property type="evidence" value="ECO:0007669"/>
    <property type="project" value="UniProtKB-KW"/>
</dbReference>
<dbReference type="Gene3D" id="3.30.420.10">
    <property type="entry name" value="Ribonuclease H-like superfamily/Ribonuclease H"/>
    <property type="match status" value="1"/>
</dbReference>
<evidence type="ECO:0000256" key="4">
    <source>
        <dbReference type="ARBA" id="ARBA00022722"/>
    </source>
</evidence>
<evidence type="ECO:0000256" key="12">
    <source>
        <dbReference type="ARBA" id="ARBA00023204"/>
    </source>
</evidence>
<dbReference type="PANTHER" id="PTHR30194">
    <property type="entry name" value="CROSSOVER JUNCTION ENDODEOXYRIBONUCLEASE RUVC"/>
    <property type="match status" value="1"/>
</dbReference>
<keyword evidence="12" id="KW-0234">DNA repair</keyword>